<dbReference type="SUPFAM" id="SSF47565">
    <property type="entry name" value="Insect pheromone/odorant-binding proteins"/>
    <property type="match status" value="1"/>
</dbReference>
<evidence type="ECO:0000256" key="4">
    <source>
        <dbReference type="ARBA" id="ARBA00022729"/>
    </source>
</evidence>
<dbReference type="GO" id="GO:0005615">
    <property type="term" value="C:extracellular space"/>
    <property type="evidence" value="ECO:0007669"/>
    <property type="project" value="TreeGrafter"/>
</dbReference>
<dbReference type="EMBL" id="JAPXFL010000001">
    <property type="protein sequence ID" value="KAK9512424.1"/>
    <property type="molecule type" value="Genomic_DNA"/>
</dbReference>
<dbReference type="InterPro" id="IPR006170">
    <property type="entry name" value="PBP/GOBP"/>
</dbReference>
<comment type="similarity">
    <text evidence="2">Belongs to the PBP/GOBP family.</text>
</comment>
<comment type="caution">
    <text evidence="6">The sequence shown here is derived from an EMBL/GenBank/DDBJ whole genome shotgun (WGS) entry which is preliminary data.</text>
</comment>
<dbReference type="InterPro" id="IPR036728">
    <property type="entry name" value="PBP_GOBP_sf"/>
</dbReference>
<evidence type="ECO:0000256" key="5">
    <source>
        <dbReference type="SAM" id="SignalP"/>
    </source>
</evidence>
<organism evidence="6 7">
    <name type="scientific">Rhynocoris fuscipes</name>
    <dbReference type="NCBI Taxonomy" id="488301"/>
    <lineage>
        <taxon>Eukaryota</taxon>
        <taxon>Metazoa</taxon>
        <taxon>Ecdysozoa</taxon>
        <taxon>Arthropoda</taxon>
        <taxon>Hexapoda</taxon>
        <taxon>Insecta</taxon>
        <taxon>Pterygota</taxon>
        <taxon>Neoptera</taxon>
        <taxon>Paraneoptera</taxon>
        <taxon>Hemiptera</taxon>
        <taxon>Heteroptera</taxon>
        <taxon>Panheteroptera</taxon>
        <taxon>Cimicomorpha</taxon>
        <taxon>Reduviidae</taxon>
        <taxon>Harpactorinae</taxon>
        <taxon>Harpactorini</taxon>
        <taxon>Rhynocoris</taxon>
    </lineage>
</organism>
<evidence type="ECO:0000313" key="6">
    <source>
        <dbReference type="EMBL" id="KAK9512424.1"/>
    </source>
</evidence>
<dbReference type="CDD" id="cd23992">
    <property type="entry name" value="PBP_GOBP"/>
    <property type="match status" value="1"/>
</dbReference>
<proteinExistence type="inferred from homology"/>
<comment type="subcellular location">
    <subcellularLocation>
        <location evidence="1">Secreted</location>
    </subcellularLocation>
</comment>
<sequence length="153" mass="17163">MSSQYTIIIFVIFTVSYSSVCGDDAEENIQKGLEVLKMCQKEHSVPDSQLAGIFLFSNVPGSQNAKCMLSCLLKGIGFTKEGKPDIDEIKIHHREMFPNERHQKLADANAEKCISQLKSEEECDLAFELVRCIMRQAARTGLPPPSWKKPSNK</sequence>
<protein>
    <submittedName>
        <fullName evidence="6">Uncharacterized protein</fullName>
    </submittedName>
</protein>
<keyword evidence="3" id="KW-0964">Secreted</keyword>
<gene>
    <name evidence="6" type="ORF">O3M35_000861</name>
</gene>
<dbReference type="SMART" id="SM00708">
    <property type="entry name" value="PhBP"/>
    <property type="match status" value="1"/>
</dbReference>
<accession>A0AAW1DTG3</accession>
<dbReference type="Proteomes" id="UP001461498">
    <property type="component" value="Unassembled WGS sequence"/>
</dbReference>
<name>A0AAW1DTG3_9HEMI</name>
<dbReference type="Pfam" id="PF01395">
    <property type="entry name" value="PBP_GOBP"/>
    <property type="match status" value="1"/>
</dbReference>
<evidence type="ECO:0000256" key="3">
    <source>
        <dbReference type="ARBA" id="ARBA00022525"/>
    </source>
</evidence>
<evidence type="ECO:0000313" key="7">
    <source>
        <dbReference type="Proteomes" id="UP001461498"/>
    </source>
</evidence>
<evidence type="ECO:0000256" key="2">
    <source>
        <dbReference type="ARBA" id="ARBA00008098"/>
    </source>
</evidence>
<keyword evidence="4 5" id="KW-0732">Signal</keyword>
<dbReference type="AlphaFoldDB" id="A0AAW1DTG3"/>
<dbReference type="GO" id="GO:0005549">
    <property type="term" value="F:odorant binding"/>
    <property type="evidence" value="ECO:0007669"/>
    <property type="project" value="InterPro"/>
</dbReference>
<evidence type="ECO:0000256" key="1">
    <source>
        <dbReference type="ARBA" id="ARBA00004613"/>
    </source>
</evidence>
<feature type="signal peptide" evidence="5">
    <location>
        <begin position="1"/>
        <end position="22"/>
    </location>
</feature>
<dbReference type="PANTHER" id="PTHR11857">
    <property type="entry name" value="ODORANT BINDING PROTEIN-RELATED"/>
    <property type="match status" value="1"/>
</dbReference>
<dbReference type="Gene3D" id="1.10.238.20">
    <property type="entry name" value="Pheromone/general odorant binding protein domain"/>
    <property type="match status" value="1"/>
</dbReference>
<reference evidence="6 7" key="1">
    <citation type="submission" date="2022-12" db="EMBL/GenBank/DDBJ databases">
        <title>Chromosome-level genome assembly of true bugs.</title>
        <authorList>
            <person name="Ma L."/>
            <person name="Li H."/>
        </authorList>
    </citation>
    <scope>NUCLEOTIDE SEQUENCE [LARGE SCALE GENOMIC DNA]</scope>
    <source>
        <strain evidence="6">Lab_2022b</strain>
    </source>
</reference>
<dbReference type="GO" id="GO:0007608">
    <property type="term" value="P:sensory perception of smell"/>
    <property type="evidence" value="ECO:0007669"/>
    <property type="project" value="TreeGrafter"/>
</dbReference>
<dbReference type="PANTHER" id="PTHR11857:SF43">
    <property type="entry name" value="GEO07291P1-RELATED"/>
    <property type="match status" value="1"/>
</dbReference>
<feature type="chain" id="PRO_5043699219" evidence="5">
    <location>
        <begin position="23"/>
        <end position="153"/>
    </location>
</feature>
<keyword evidence="7" id="KW-1185">Reference proteome</keyword>